<proteinExistence type="predicted"/>
<dbReference type="Proteomes" id="UP000260983">
    <property type="component" value="Unassembled WGS sequence"/>
</dbReference>
<organism evidence="1 2">
    <name type="scientific">Bacteroides oleiciplenus</name>
    <dbReference type="NCBI Taxonomy" id="626931"/>
    <lineage>
        <taxon>Bacteria</taxon>
        <taxon>Pseudomonadati</taxon>
        <taxon>Bacteroidota</taxon>
        <taxon>Bacteroidia</taxon>
        <taxon>Bacteroidales</taxon>
        <taxon>Bacteroidaceae</taxon>
        <taxon>Bacteroides</taxon>
    </lineage>
</organism>
<dbReference type="AlphaFoldDB" id="A0A3E5B445"/>
<comment type="caution">
    <text evidence="1">The sequence shown here is derived from an EMBL/GenBank/DDBJ whole genome shotgun (WGS) entry which is preliminary data.</text>
</comment>
<dbReference type="EMBL" id="QSUL01000014">
    <property type="protein sequence ID" value="RGN32299.1"/>
    <property type="molecule type" value="Genomic_DNA"/>
</dbReference>
<evidence type="ECO:0000313" key="1">
    <source>
        <dbReference type="EMBL" id="RGN32299.1"/>
    </source>
</evidence>
<sequence>MIYIGRFIKCNHFYNTLIIKRKQVKILEKVYIIPLDVYMPIAMEKSDIKSTTFHPYKHFFYRTIILTFCIS</sequence>
<gene>
    <name evidence="1" type="ORF">DXB65_18560</name>
</gene>
<reference evidence="1 2" key="1">
    <citation type="submission" date="2018-08" db="EMBL/GenBank/DDBJ databases">
        <title>A genome reference for cultivated species of the human gut microbiota.</title>
        <authorList>
            <person name="Zou Y."/>
            <person name="Xue W."/>
            <person name="Luo G."/>
        </authorList>
    </citation>
    <scope>NUCLEOTIDE SEQUENCE [LARGE SCALE GENOMIC DNA]</scope>
    <source>
        <strain evidence="1 2">OM05-15BH</strain>
    </source>
</reference>
<evidence type="ECO:0000313" key="2">
    <source>
        <dbReference type="Proteomes" id="UP000260983"/>
    </source>
</evidence>
<name>A0A3E5B445_9BACE</name>
<protein>
    <submittedName>
        <fullName evidence="1">Uncharacterized protein</fullName>
    </submittedName>
</protein>
<accession>A0A3E5B445</accession>